<dbReference type="InterPro" id="IPR011990">
    <property type="entry name" value="TPR-like_helical_dom_sf"/>
</dbReference>
<evidence type="ECO:0000313" key="1">
    <source>
        <dbReference type="EMBL" id="ESA22836.1"/>
    </source>
</evidence>
<feature type="non-terminal residue" evidence="1">
    <location>
        <position position="1"/>
    </location>
</feature>
<dbReference type="AlphaFoldDB" id="U9V4J4"/>
<name>U9V4J4_RHIID</name>
<dbReference type="SUPFAM" id="SSF81901">
    <property type="entry name" value="HCP-like"/>
    <property type="match status" value="1"/>
</dbReference>
<dbReference type="VEuPathDB" id="FungiDB:RhiirFUN_024157"/>
<dbReference type="EMBL" id="KI275254">
    <property type="protein sequence ID" value="ESA22836.1"/>
    <property type="molecule type" value="Genomic_DNA"/>
</dbReference>
<accession>U9V4J4</accession>
<reference evidence="1" key="1">
    <citation type="submission" date="2013-07" db="EMBL/GenBank/DDBJ databases">
        <title>The genome of an arbuscular mycorrhizal fungus provides insights into the evolution of the oldest plant symbiosis.</title>
        <authorList>
            <consortium name="DOE Joint Genome Institute"/>
            <person name="Tisserant E."/>
            <person name="Malbreil M."/>
            <person name="Kuo A."/>
            <person name="Kohler A."/>
            <person name="Symeonidi A."/>
            <person name="Balestrini R."/>
            <person name="Charron P."/>
            <person name="Duensing N."/>
            <person name="Frei-dit-Frey N."/>
            <person name="Gianinazzi-Pearson V."/>
            <person name="Gilbert B."/>
            <person name="Handa Y."/>
            <person name="Hijri M."/>
            <person name="Kaul R."/>
            <person name="Kawaguchi M."/>
            <person name="Krajinski F."/>
            <person name="Lammers P."/>
            <person name="Lapierre D."/>
            <person name="Masclaux F.G."/>
            <person name="Murat C."/>
            <person name="Morin E."/>
            <person name="Ndikumana S."/>
            <person name="Pagni M."/>
            <person name="Petitpierre D."/>
            <person name="Requena N."/>
            <person name="Rosikiewicz P."/>
            <person name="Riley R."/>
            <person name="Saito K."/>
            <person name="San Clemente H."/>
            <person name="Shapiro H."/>
            <person name="van Tuinen D."/>
            <person name="Becard G."/>
            <person name="Bonfante P."/>
            <person name="Paszkowski U."/>
            <person name="Shachar-Hill Y."/>
            <person name="Young J.P."/>
            <person name="Sanders I.R."/>
            <person name="Henrissat B."/>
            <person name="Rensing S.A."/>
            <person name="Grigoriev I.V."/>
            <person name="Corradi N."/>
            <person name="Roux C."/>
            <person name="Martin F."/>
        </authorList>
    </citation>
    <scope>NUCLEOTIDE SEQUENCE</scope>
    <source>
        <strain evidence="1">DAOM 197198</strain>
    </source>
</reference>
<sequence length="143" mass="16683">ISVLSLGTGSYVPDPLNPDLYRGNLFLTHYLHKVVLPQQENNTDRLMYSLLDNRYQRWQVWFEEPVEFGNYEEENIHNILELGHQYIEELDASDNNPINNLTIWHEHGKGTGKDLEKPFICIKKAAENGNEVAMFNLAYVYKN</sequence>
<gene>
    <name evidence="1" type="ORF">GLOINDRAFT_16045</name>
</gene>
<protein>
    <submittedName>
        <fullName evidence="1">Uncharacterized protein</fullName>
    </submittedName>
</protein>
<proteinExistence type="predicted"/>
<dbReference type="Gene3D" id="1.25.40.10">
    <property type="entry name" value="Tetratricopeptide repeat domain"/>
    <property type="match status" value="1"/>
</dbReference>
<dbReference type="HOGENOM" id="CLU_1810849_0_0_1"/>
<organism evidence="1">
    <name type="scientific">Rhizophagus irregularis (strain DAOM 181602 / DAOM 197198 / MUCL 43194)</name>
    <name type="common">Arbuscular mycorrhizal fungus</name>
    <name type="synonym">Glomus intraradices</name>
    <dbReference type="NCBI Taxonomy" id="747089"/>
    <lineage>
        <taxon>Eukaryota</taxon>
        <taxon>Fungi</taxon>
        <taxon>Fungi incertae sedis</taxon>
        <taxon>Mucoromycota</taxon>
        <taxon>Glomeromycotina</taxon>
        <taxon>Glomeromycetes</taxon>
        <taxon>Glomerales</taxon>
        <taxon>Glomeraceae</taxon>
        <taxon>Rhizophagus</taxon>
    </lineage>
</organism>